<dbReference type="SUPFAM" id="SSF103473">
    <property type="entry name" value="MFS general substrate transporter"/>
    <property type="match status" value="1"/>
</dbReference>
<feature type="transmembrane region" description="Helical" evidence="7">
    <location>
        <begin position="47"/>
        <end position="69"/>
    </location>
</feature>
<keyword evidence="5 7" id="KW-1133">Transmembrane helix</keyword>
<evidence type="ECO:0000256" key="4">
    <source>
        <dbReference type="ARBA" id="ARBA00022692"/>
    </source>
</evidence>
<dbReference type="InterPro" id="IPR011701">
    <property type="entry name" value="MFS"/>
</dbReference>
<dbReference type="CDD" id="cd06173">
    <property type="entry name" value="MFS_MefA_like"/>
    <property type="match status" value="1"/>
</dbReference>
<name>A0A4Y9EJS8_9SPHN</name>
<keyword evidence="9" id="KW-1185">Reference proteome</keyword>
<evidence type="ECO:0000256" key="2">
    <source>
        <dbReference type="ARBA" id="ARBA00022448"/>
    </source>
</evidence>
<feature type="transmembrane region" description="Helical" evidence="7">
    <location>
        <begin position="151"/>
        <end position="178"/>
    </location>
</feature>
<reference evidence="8 9" key="1">
    <citation type="submission" date="2019-02" db="EMBL/GenBank/DDBJ databases">
        <title>Polymorphobacter sp. isolated from the lake at the Tibet of China.</title>
        <authorList>
            <person name="Li A."/>
        </authorList>
    </citation>
    <scope>NUCLEOTIDE SEQUENCE [LARGE SCALE GENOMIC DNA]</scope>
    <source>
        <strain evidence="8 9">DJ1R-1</strain>
    </source>
</reference>
<feature type="transmembrane region" description="Helical" evidence="7">
    <location>
        <begin position="324"/>
        <end position="348"/>
    </location>
</feature>
<evidence type="ECO:0000256" key="3">
    <source>
        <dbReference type="ARBA" id="ARBA00022475"/>
    </source>
</evidence>
<keyword evidence="4 7" id="KW-0812">Transmembrane</keyword>
<evidence type="ECO:0000313" key="9">
    <source>
        <dbReference type="Proteomes" id="UP000297737"/>
    </source>
</evidence>
<dbReference type="PANTHER" id="PTHR43266:SF2">
    <property type="entry name" value="MAJOR FACILITATOR SUPERFAMILY (MFS) PROFILE DOMAIN-CONTAINING PROTEIN"/>
    <property type="match status" value="1"/>
</dbReference>
<dbReference type="Pfam" id="PF07690">
    <property type="entry name" value="MFS_1"/>
    <property type="match status" value="1"/>
</dbReference>
<dbReference type="OrthoDB" id="9803968at2"/>
<feature type="transmembrane region" description="Helical" evidence="7">
    <location>
        <begin position="222"/>
        <end position="241"/>
    </location>
</feature>
<dbReference type="RefSeq" id="WP_135247192.1">
    <property type="nucleotide sequence ID" value="NZ_SIHO01000004.1"/>
</dbReference>
<feature type="transmembrane region" description="Helical" evidence="7">
    <location>
        <begin position="285"/>
        <end position="304"/>
    </location>
</feature>
<feature type="transmembrane region" description="Helical" evidence="7">
    <location>
        <begin position="253"/>
        <end position="273"/>
    </location>
</feature>
<proteinExistence type="predicted"/>
<accession>A0A4Y9EJS8</accession>
<feature type="transmembrane region" description="Helical" evidence="7">
    <location>
        <begin position="360"/>
        <end position="383"/>
    </location>
</feature>
<sequence length="412" mass="42793">MRHLLLSRRFGPLFATQFLGAFNDNLFKTAMLFLIVFHIMAGDEVASATLVTAATGLFVLPFVLFSGLAGDIADKRDKATVARFVKLAEIAFMGLGAVGLWLGSLPLLFFVLALMGVHSTIFGPVKYAILPQHLAEDELLDGTGLVEGGTFVAILLGQIAGGLLGLTAGPVAIGVALLGALTAQFIPPAPPEYPGARIDWNLWRSSLRAVVANFSTPTLRTATIAISWFWALGAIWTGQFVPLVRNILGGTETVATLFLAAFSIGIAVGSVAVGRLLAGRISARLTPWAAVGMAVGAVDFWFAVHGLPGPAGGVADFLRTPAAWRILADLFVIAVAGGIFSVPLYGVLQTGTAPDHRASAIAANNIINSAFQVGGVLVIGAAIARGVEIPVALVGAALSGLLLIPMLRGIRS</sequence>
<comment type="subcellular location">
    <subcellularLocation>
        <location evidence="1">Cell membrane</location>
        <topology evidence="1">Multi-pass membrane protein</topology>
    </subcellularLocation>
</comment>
<dbReference type="AlphaFoldDB" id="A0A4Y9EJS8"/>
<dbReference type="GO" id="GO:0005886">
    <property type="term" value="C:plasma membrane"/>
    <property type="evidence" value="ECO:0007669"/>
    <property type="project" value="UniProtKB-SubCell"/>
</dbReference>
<dbReference type="EMBL" id="SIHO01000004">
    <property type="protein sequence ID" value="TFU00425.1"/>
    <property type="molecule type" value="Genomic_DNA"/>
</dbReference>
<evidence type="ECO:0000256" key="1">
    <source>
        <dbReference type="ARBA" id="ARBA00004651"/>
    </source>
</evidence>
<feature type="transmembrane region" description="Helical" evidence="7">
    <location>
        <begin position="21"/>
        <end position="41"/>
    </location>
</feature>
<keyword evidence="2" id="KW-0813">Transport</keyword>
<evidence type="ECO:0000256" key="6">
    <source>
        <dbReference type="ARBA" id="ARBA00023136"/>
    </source>
</evidence>
<protein>
    <submittedName>
        <fullName evidence="8">MFS transporter</fullName>
    </submittedName>
</protein>
<dbReference type="PANTHER" id="PTHR43266">
    <property type="entry name" value="MACROLIDE-EFFLUX PROTEIN"/>
    <property type="match status" value="1"/>
</dbReference>
<feature type="transmembrane region" description="Helical" evidence="7">
    <location>
        <begin position="90"/>
        <end position="117"/>
    </location>
</feature>
<dbReference type="InterPro" id="IPR036259">
    <property type="entry name" value="MFS_trans_sf"/>
</dbReference>
<keyword evidence="6 7" id="KW-0472">Membrane</keyword>
<comment type="caution">
    <text evidence="8">The sequence shown here is derived from an EMBL/GenBank/DDBJ whole genome shotgun (WGS) entry which is preliminary data.</text>
</comment>
<gene>
    <name evidence="8" type="ORF">EUV02_15380</name>
</gene>
<keyword evidence="3" id="KW-1003">Cell membrane</keyword>
<organism evidence="8 9">
    <name type="scientific">Glacieibacterium arshaanense</name>
    <dbReference type="NCBI Taxonomy" id="2511025"/>
    <lineage>
        <taxon>Bacteria</taxon>
        <taxon>Pseudomonadati</taxon>
        <taxon>Pseudomonadota</taxon>
        <taxon>Alphaproteobacteria</taxon>
        <taxon>Sphingomonadales</taxon>
        <taxon>Sphingosinicellaceae</taxon>
        <taxon>Glacieibacterium</taxon>
    </lineage>
</organism>
<dbReference type="GO" id="GO:0022857">
    <property type="term" value="F:transmembrane transporter activity"/>
    <property type="evidence" value="ECO:0007669"/>
    <property type="project" value="InterPro"/>
</dbReference>
<feature type="transmembrane region" description="Helical" evidence="7">
    <location>
        <begin position="389"/>
        <end position="407"/>
    </location>
</feature>
<evidence type="ECO:0000313" key="8">
    <source>
        <dbReference type="EMBL" id="TFU00425.1"/>
    </source>
</evidence>
<evidence type="ECO:0000256" key="7">
    <source>
        <dbReference type="SAM" id="Phobius"/>
    </source>
</evidence>
<dbReference type="Gene3D" id="1.20.1250.20">
    <property type="entry name" value="MFS general substrate transporter like domains"/>
    <property type="match status" value="1"/>
</dbReference>
<dbReference type="Proteomes" id="UP000297737">
    <property type="component" value="Unassembled WGS sequence"/>
</dbReference>
<evidence type="ECO:0000256" key="5">
    <source>
        <dbReference type="ARBA" id="ARBA00022989"/>
    </source>
</evidence>